<dbReference type="RefSeq" id="WP_085050863.1">
    <property type="nucleotide sequence ID" value="NZ_LNQR01000014.1"/>
</dbReference>
<sequence>MWKIVKYGYDFFKLVFKFKEKGVTPMVDIDGSNNEVILIANNTGTINISKPVSLFINTTEGHFNRLASLVIPERIDTITAVDKNGDGIELTEDDKRLFSSTTKLLDDVFSIRCDIYRYDKYSRKGKRIVFDGQEIPEGYYSFKSLGRTDLLDILENMQKKEITVKVLQEVQTSASGMTSIAVLNIISTEE</sequence>
<reference evidence="1 2" key="1">
    <citation type="submission" date="2015-11" db="EMBL/GenBank/DDBJ databases">
        <authorList>
            <person name="Lin W."/>
        </authorList>
    </citation>
    <scope>NUCLEOTIDE SEQUENCE [LARGE SCALE GENOMIC DNA]</scope>
    <source>
        <strain evidence="1 2">HCH-1</strain>
    </source>
</reference>
<name>A0ABR5SIZ8_9BACT</name>
<evidence type="ECO:0000313" key="1">
    <source>
        <dbReference type="EMBL" id="KWT93110.1"/>
    </source>
</evidence>
<organism evidence="1 2">
    <name type="scientific">Candidatus Magnetominusculus xianensis</name>
    <dbReference type="NCBI Taxonomy" id="1748249"/>
    <lineage>
        <taxon>Bacteria</taxon>
        <taxon>Pseudomonadati</taxon>
        <taxon>Nitrospirota</taxon>
        <taxon>Nitrospiria</taxon>
        <taxon>Nitrospirales</taxon>
        <taxon>Nitrospiraceae</taxon>
        <taxon>Candidatus Magnetominusculus</taxon>
    </lineage>
</organism>
<dbReference type="EMBL" id="LNQR01000014">
    <property type="protein sequence ID" value="KWT93110.1"/>
    <property type="molecule type" value="Genomic_DNA"/>
</dbReference>
<comment type="caution">
    <text evidence="1">The sequence shown here is derived from an EMBL/GenBank/DDBJ whole genome shotgun (WGS) entry which is preliminary data.</text>
</comment>
<gene>
    <name evidence="1" type="ORF">ASN18_0332</name>
</gene>
<dbReference type="Proteomes" id="UP000060487">
    <property type="component" value="Unassembled WGS sequence"/>
</dbReference>
<proteinExistence type="predicted"/>
<evidence type="ECO:0000313" key="2">
    <source>
        <dbReference type="Proteomes" id="UP000060487"/>
    </source>
</evidence>
<keyword evidence="2" id="KW-1185">Reference proteome</keyword>
<accession>A0ABR5SIZ8</accession>
<protein>
    <submittedName>
        <fullName evidence="1">Fructose 1,6-bisphosphatase</fullName>
    </submittedName>
</protein>